<dbReference type="RefSeq" id="WP_078745707.1">
    <property type="nucleotide sequence ID" value="NZ_FUXG01000014.1"/>
</dbReference>
<proteinExistence type="predicted"/>
<name>A0A1T4R3H7_9GAMM</name>
<evidence type="ECO:0000256" key="1">
    <source>
        <dbReference type="SAM" id="SignalP"/>
    </source>
</evidence>
<dbReference type="EMBL" id="MTSM01000011">
    <property type="protein sequence ID" value="OPX55274.1"/>
    <property type="molecule type" value="Genomic_DNA"/>
</dbReference>
<evidence type="ECO:0008006" key="4">
    <source>
        <dbReference type="Google" id="ProtNLM"/>
    </source>
</evidence>
<sequence length="300" mass="33253">MARLTYSTTLLATLFAGIAASAWAKEGAFYPIELDARAGLDFQNYSEKVQHSKGALATDYSALVPSAKTDIKLFFSPQTFLYFTGMGTLYTQSQKETWKLNGSTAQTNQLEATRTSFSLQLGQRLAKRHDLSVGLGFDKNTFVRSKFALTALGESTFPYTQSDGTAVDTTDAAAMNAARASLYSATVREEMLAVNFVSAYQYSTFFENNGTGLRYKFSGQFSTPLYFRVTNIPTTLTSQFDGYDIHTSAMLGWQMDKQWLIHAGLHGYYEKRNKIISANATLPNSELFGLEAQIGFSTRF</sequence>
<feature type="chain" id="PRO_5012413937" description="Outer membrane protein beta-barrel domain-containing protein" evidence="1">
    <location>
        <begin position="25"/>
        <end position="300"/>
    </location>
</feature>
<dbReference type="OrthoDB" id="6385920at2"/>
<organism evidence="2 3">
    <name type="scientific">Oceanospirillum multiglobuliferum</name>
    <dbReference type="NCBI Taxonomy" id="64969"/>
    <lineage>
        <taxon>Bacteria</taxon>
        <taxon>Pseudomonadati</taxon>
        <taxon>Pseudomonadota</taxon>
        <taxon>Gammaproteobacteria</taxon>
        <taxon>Oceanospirillales</taxon>
        <taxon>Oceanospirillaceae</taxon>
        <taxon>Oceanospirillum</taxon>
    </lineage>
</organism>
<reference evidence="2 3" key="1">
    <citation type="submission" date="2017-01" db="EMBL/GenBank/DDBJ databases">
        <title>Genome Sequencing of a Marine Spirillum, Oceanospirillum multiglobuliferum ATCC 33336, from Japan.</title>
        <authorList>
            <person name="Carney J.G."/>
            <person name="Trachtenberg A.M."/>
            <person name="Rheaume B.A."/>
            <person name="Linnane J.D."/>
            <person name="Pitts N.L."/>
            <person name="Mykles D.L."/>
            <person name="Maclea K.S."/>
        </authorList>
    </citation>
    <scope>NUCLEOTIDE SEQUENCE [LARGE SCALE GENOMIC DNA]</scope>
    <source>
        <strain evidence="2 3">ATCC 33336</strain>
    </source>
</reference>
<dbReference type="AlphaFoldDB" id="A0A1T4R3H7"/>
<evidence type="ECO:0000313" key="2">
    <source>
        <dbReference type="EMBL" id="OPX55274.1"/>
    </source>
</evidence>
<accession>A0A1T4R3H7</accession>
<evidence type="ECO:0000313" key="3">
    <source>
        <dbReference type="Proteomes" id="UP000191418"/>
    </source>
</evidence>
<keyword evidence="3" id="KW-1185">Reference proteome</keyword>
<keyword evidence="1" id="KW-0732">Signal</keyword>
<comment type="caution">
    <text evidence="2">The sequence shown here is derived from an EMBL/GenBank/DDBJ whole genome shotgun (WGS) entry which is preliminary data.</text>
</comment>
<gene>
    <name evidence="2" type="ORF">BTE48_10110</name>
</gene>
<feature type="signal peptide" evidence="1">
    <location>
        <begin position="1"/>
        <end position="24"/>
    </location>
</feature>
<dbReference type="STRING" id="64969.SAMN02745127_02124"/>
<dbReference type="Proteomes" id="UP000191418">
    <property type="component" value="Unassembled WGS sequence"/>
</dbReference>
<protein>
    <recommendedName>
        <fullName evidence="4">Outer membrane protein beta-barrel domain-containing protein</fullName>
    </recommendedName>
</protein>